<organism evidence="2 3">
    <name type="scientific">Mycena metata</name>
    <dbReference type="NCBI Taxonomy" id="1033252"/>
    <lineage>
        <taxon>Eukaryota</taxon>
        <taxon>Fungi</taxon>
        <taxon>Dikarya</taxon>
        <taxon>Basidiomycota</taxon>
        <taxon>Agaricomycotina</taxon>
        <taxon>Agaricomycetes</taxon>
        <taxon>Agaricomycetidae</taxon>
        <taxon>Agaricales</taxon>
        <taxon>Marasmiineae</taxon>
        <taxon>Mycenaceae</taxon>
        <taxon>Mycena</taxon>
    </lineage>
</organism>
<feature type="compositionally biased region" description="Polar residues" evidence="1">
    <location>
        <begin position="206"/>
        <end position="215"/>
    </location>
</feature>
<feature type="region of interest" description="Disordered" evidence="1">
    <location>
        <begin position="126"/>
        <end position="399"/>
    </location>
</feature>
<feature type="compositionally biased region" description="Basic residues" evidence="1">
    <location>
        <begin position="325"/>
        <end position="338"/>
    </location>
</feature>
<feature type="compositionally biased region" description="Basic residues" evidence="1">
    <location>
        <begin position="378"/>
        <end position="387"/>
    </location>
</feature>
<proteinExistence type="predicted"/>
<feature type="region of interest" description="Disordered" evidence="1">
    <location>
        <begin position="43"/>
        <end position="75"/>
    </location>
</feature>
<feature type="compositionally biased region" description="Basic and acidic residues" evidence="1">
    <location>
        <begin position="181"/>
        <end position="192"/>
    </location>
</feature>
<dbReference type="EMBL" id="JARKIB010000209">
    <property type="protein sequence ID" value="KAJ7723700.1"/>
    <property type="molecule type" value="Genomic_DNA"/>
</dbReference>
<evidence type="ECO:0000313" key="3">
    <source>
        <dbReference type="Proteomes" id="UP001215598"/>
    </source>
</evidence>
<evidence type="ECO:0000313" key="2">
    <source>
        <dbReference type="EMBL" id="KAJ7723700.1"/>
    </source>
</evidence>
<evidence type="ECO:0000256" key="1">
    <source>
        <dbReference type="SAM" id="MobiDB-lite"/>
    </source>
</evidence>
<comment type="caution">
    <text evidence="2">The sequence shown here is derived from an EMBL/GenBank/DDBJ whole genome shotgun (WGS) entry which is preliminary data.</text>
</comment>
<name>A0AAD7HNC0_9AGAR</name>
<dbReference type="AlphaFoldDB" id="A0AAD7HNC0"/>
<feature type="compositionally biased region" description="Low complexity" evidence="1">
    <location>
        <begin position="302"/>
        <end position="319"/>
    </location>
</feature>
<protein>
    <submittedName>
        <fullName evidence="2">Uncharacterized protein</fullName>
    </submittedName>
</protein>
<accession>A0AAD7HNC0</accession>
<keyword evidence="3" id="KW-1185">Reference proteome</keyword>
<feature type="compositionally biased region" description="Low complexity" evidence="1">
    <location>
        <begin position="227"/>
        <end position="251"/>
    </location>
</feature>
<feature type="compositionally biased region" description="Basic and acidic residues" evidence="1">
    <location>
        <begin position="339"/>
        <end position="356"/>
    </location>
</feature>
<reference evidence="2" key="1">
    <citation type="submission" date="2023-03" db="EMBL/GenBank/DDBJ databases">
        <title>Massive genome expansion in bonnet fungi (Mycena s.s.) driven by repeated elements and novel gene families across ecological guilds.</title>
        <authorList>
            <consortium name="Lawrence Berkeley National Laboratory"/>
            <person name="Harder C.B."/>
            <person name="Miyauchi S."/>
            <person name="Viragh M."/>
            <person name="Kuo A."/>
            <person name="Thoen E."/>
            <person name="Andreopoulos B."/>
            <person name="Lu D."/>
            <person name="Skrede I."/>
            <person name="Drula E."/>
            <person name="Henrissat B."/>
            <person name="Morin E."/>
            <person name="Kohler A."/>
            <person name="Barry K."/>
            <person name="LaButti K."/>
            <person name="Morin E."/>
            <person name="Salamov A."/>
            <person name="Lipzen A."/>
            <person name="Mereny Z."/>
            <person name="Hegedus B."/>
            <person name="Baldrian P."/>
            <person name="Stursova M."/>
            <person name="Weitz H."/>
            <person name="Taylor A."/>
            <person name="Grigoriev I.V."/>
            <person name="Nagy L.G."/>
            <person name="Martin F."/>
            <person name="Kauserud H."/>
        </authorList>
    </citation>
    <scope>NUCLEOTIDE SEQUENCE</scope>
    <source>
        <strain evidence="2">CBHHK182m</strain>
    </source>
</reference>
<gene>
    <name evidence="2" type="ORF">B0H16DRAFT_1737144</name>
</gene>
<feature type="compositionally biased region" description="Low complexity" evidence="1">
    <location>
        <begin position="58"/>
        <end position="69"/>
    </location>
</feature>
<sequence length="399" mass="43348">MTRRFSAEDAQIAADHAMAQQIYQKEKDRLACRRSEIKEARDALGKNWANKRSEKVRTPTPAASTAAPAKGTMPKSVKVEGFSKANVEAPAPVAEATTIPKRERKVHDLKDRIALQKMRRGDLAAKGWSGYTDQGIEWDANGNPFDAHTAPSRGNSVIDPEKINSPSLAGSVKNAKGGPSRRHDNTDVREEMSVGADRPNVARTAPSVTANSSAKSRTRAHMDPESSDSSSSSDSEGDSEGYSSMPSTSYDSDSEESDSAWEKDPMEFISEVYSSLPNELGADDKKPSRVSAGGAGHGGGPPSESSSDAMSSSSSQSSEAESEHKPRKRKSRPARKKTEKVSSEDEKPTDREERPRNAAVKQETPLSSSASEDEPPRRKGKTHTPRKHAGESNRRHRRR</sequence>
<dbReference type="Proteomes" id="UP001215598">
    <property type="component" value="Unassembled WGS sequence"/>
</dbReference>